<feature type="domain" description="Rhodanese" evidence="1">
    <location>
        <begin position="55"/>
        <end position="111"/>
    </location>
</feature>
<name>A0A6C0JC76_9ZZZZ</name>
<dbReference type="AlphaFoldDB" id="A0A6C0JC76"/>
<evidence type="ECO:0000313" key="2">
    <source>
        <dbReference type="EMBL" id="QHU02167.1"/>
    </source>
</evidence>
<dbReference type="InterPro" id="IPR001763">
    <property type="entry name" value="Rhodanese-like_dom"/>
</dbReference>
<dbReference type="Pfam" id="PF00581">
    <property type="entry name" value="Rhodanese"/>
    <property type="match status" value="1"/>
</dbReference>
<dbReference type="EMBL" id="MN740355">
    <property type="protein sequence ID" value="QHU02167.1"/>
    <property type="molecule type" value="Genomic_DNA"/>
</dbReference>
<evidence type="ECO:0000259" key="1">
    <source>
        <dbReference type="Pfam" id="PF00581"/>
    </source>
</evidence>
<reference evidence="2" key="1">
    <citation type="journal article" date="2020" name="Nature">
        <title>Giant virus diversity and host interactions through global metagenomics.</title>
        <authorList>
            <person name="Schulz F."/>
            <person name="Roux S."/>
            <person name="Paez-Espino D."/>
            <person name="Jungbluth S."/>
            <person name="Walsh D.A."/>
            <person name="Denef V.J."/>
            <person name="McMahon K.D."/>
            <person name="Konstantinidis K.T."/>
            <person name="Eloe-Fadrosh E.A."/>
            <person name="Kyrpides N.C."/>
            <person name="Woyke T."/>
        </authorList>
    </citation>
    <scope>NUCLEOTIDE SEQUENCE</scope>
    <source>
        <strain evidence="2">GVMAG-M-3300025880-75</strain>
    </source>
</reference>
<protein>
    <recommendedName>
        <fullName evidence="1">Rhodanese domain-containing protein</fullName>
    </recommendedName>
</protein>
<sequence>MDYIYQLFMGQSTSVRKVNFEDVQYAIKQTQNYLLINTLESTEQTCLITKTVPVGKEEKLMNEYLNKKIDVNIILYDKNANAPNLMKKYEQLIGLGFINVYIYPGGLFEWLLLQDIYGVDDFLTTKNELDHLKFKGKSIFTTYLIGDLD</sequence>
<proteinExistence type="predicted"/>
<organism evidence="2">
    <name type="scientific">viral metagenome</name>
    <dbReference type="NCBI Taxonomy" id="1070528"/>
    <lineage>
        <taxon>unclassified sequences</taxon>
        <taxon>metagenomes</taxon>
        <taxon>organismal metagenomes</taxon>
    </lineage>
</organism>
<accession>A0A6C0JC76</accession>